<dbReference type="RefSeq" id="WP_343786994.1">
    <property type="nucleotide sequence ID" value="NZ_BAAAFH010000011.1"/>
</dbReference>
<reference evidence="2 3" key="1">
    <citation type="journal article" date="2019" name="Int. J. Syst. Evol. Microbiol.">
        <title>The Global Catalogue of Microorganisms (GCM) 10K type strain sequencing project: providing services to taxonomists for standard genome sequencing and annotation.</title>
        <authorList>
            <consortium name="The Broad Institute Genomics Platform"/>
            <consortium name="The Broad Institute Genome Sequencing Center for Infectious Disease"/>
            <person name="Wu L."/>
            <person name="Ma J."/>
        </authorList>
    </citation>
    <scope>NUCLEOTIDE SEQUENCE [LARGE SCALE GENOMIC DNA]</scope>
    <source>
        <strain evidence="2 3">JCM 16083</strain>
    </source>
</reference>
<organism evidence="2 3">
    <name type="scientific">Wandonia haliotis</name>
    <dbReference type="NCBI Taxonomy" id="574963"/>
    <lineage>
        <taxon>Bacteria</taxon>
        <taxon>Pseudomonadati</taxon>
        <taxon>Bacteroidota</taxon>
        <taxon>Flavobacteriia</taxon>
        <taxon>Flavobacteriales</taxon>
        <taxon>Crocinitomicaceae</taxon>
        <taxon>Wandonia</taxon>
    </lineage>
</organism>
<evidence type="ECO:0000313" key="3">
    <source>
        <dbReference type="Proteomes" id="UP001501126"/>
    </source>
</evidence>
<accession>A0ABN1MQ54</accession>
<keyword evidence="3" id="KW-1185">Reference proteome</keyword>
<proteinExistence type="predicted"/>
<evidence type="ECO:0008006" key="4">
    <source>
        <dbReference type="Google" id="ProtNLM"/>
    </source>
</evidence>
<sequence length="250" mass="28952">MRKWTILLVTTLFSSFLSQAQNCTEVTVSGRVVDSLQLPAFYNLMIINKSSGKGYFGRPDGSFTFAANNGDSIVLSITGYKSVGFIVNDNQYCTMRITKTIAQLSYQSSDVVVKPIKTLDQLKEERERLAFKETRSITGINVIQSPITALYERFSKKERSKRLVAEMEHQDNINLVLRELLRNYISYDIIDLDEEEFVEFIQFLNISEEFLKTASDYDLILFIKDKLEHYKSINNLVPKHTEEEYIYEEK</sequence>
<feature type="signal peptide" evidence="1">
    <location>
        <begin position="1"/>
        <end position="20"/>
    </location>
</feature>
<protein>
    <recommendedName>
        <fullName evidence="4">CarboxypepD_reg-like domain-containing protein</fullName>
    </recommendedName>
</protein>
<evidence type="ECO:0000313" key="2">
    <source>
        <dbReference type="EMBL" id="GAA0875471.1"/>
    </source>
</evidence>
<dbReference type="EMBL" id="BAAAFH010000011">
    <property type="protein sequence ID" value="GAA0875471.1"/>
    <property type="molecule type" value="Genomic_DNA"/>
</dbReference>
<feature type="chain" id="PRO_5045863627" description="CarboxypepD_reg-like domain-containing protein" evidence="1">
    <location>
        <begin position="21"/>
        <end position="250"/>
    </location>
</feature>
<gene>
    <name evidence="2" type="ORF">GCM10009118_18800</name>
</gene>
<evidence type="ECO:0000256" key="1">
    <source>
        <dbReference type="SAM" id="SignalP"/>
    </source>
</evidence>
<comment type="caution">
    <text evidence="2">The sequence shown here is derived from an EMBL/GenBank/DDBJ whole genome shotgun (WGS) entry which is preliminary data.</text>
</comment>
<keyword evidence="1" id="KW-0732">Signal</keyword>
<name>A0ABN1MQ54_9FLAO</name>
<dbReference type="Proteomes" id="UP001501126">
    <property type="component" value="Unassembled WGS sequence"/>
</dbReference>